<dbReference type="InterPro" id="IPR008920">
    <property type="entry name" value="TF_FadR/GntR_C"/>
</dbReference>
<dbReference type="GO" id="GO:0003700">
    <property type="term" value="F:DNA-binding transcription factor activity"/>
    <property type="evidence" value="ECO:0007669"/>
    <property type="project" value="InterPro"/>
</dbReference>
<dbReference type="PANTHER" id="PTHR43537">
    <property type="entry name" value="TRANSCRIPTIONAL REGULATOR, GNTR FAMILY"/>
    <property type="match status" value="1"/>
</dbReference>
<gene>
    <name evidence="5" type="ORF">C8N38_101303</name>
</gene>
<dbReference type="InterPro" id="IPR036388">
    <property type="entry name" value="WH-like_DNA-bd_sf"/>
</dbReference>
<dbReference type="AlphaFoldDB" id="A0A8E2VQ18"/>
<dbReference type="Gene3D" id="1.10.10.10">
    <property type="entry name" value="Winged helix-like DNA-binding domain superfamily/Winged helix DNA-binding domain"/>
    <property type="match status" value="1"/>
</dbReference>
<organism evidence="5 6">
    <name type="scientific">Rhodovulum kholense</name>
    <dbReference type="NCBI Taxonomy" id="453584"/>
    <lineage>
        <taxon>Bacteria</taxon>
        <taxon>Pseudomonadati</taxon>
        <taxon>Pseudomonadota</taxon>
        <taxon>Alphaproteobacteria</taxon>
        <taxon>Rhodobacterales</taxon>
        <taxon>Paracoccaceae</taxon>
        <taxon>Rhodovulum</taxon>
    </lineage>
</organism>
<dbReference type="SUPFAM" id="SSF48008">
    <property type="entry name" value="GntR ligand-binding domain-like"/>
    <property type="match status" value="1"/>
</dbReference>
<dbReference type="InterPro" id="IPR000524">
    <property type="entry name" value="Tscrpt_reg_HTH_GntR"/>
</dbReference>
<protein>
    <submittedName>
        <fullName evidence="5">DNA-binding GntR family transcriptional regulator</fullName>
    </submittedName>
</protein>
<keyword evidence="6" id="KW-1185">Reference proteome</keyword>
<dbReference type="SMART" id="SM00345">
    <property type="entry name" value="HTH_GNTR"/>
    <property type="match status" value="1"/>
</dbReference>
<name>A0A8E2VQ18_9RHOB</name>
<reference evidence="5 6" key="1">
    <citation type="submission" date="2018-04" db="EMBL/GenBank/DDBJ databases">
        <title>Genomic Encyclopedia of Archaeal and Bacterial Type Strains, Phase II (KMG-II): from individual species to whole genera.</title>
        <authorList>
            <person name="Goeker M."/>
        </authorList>
    </citation>
    <scope>NUCLEOTIDE SEQUENCE [LARGE SCALE GENOMIC DNA]</scope>
    <source>
        <strain evidence="5 6">DSM 19783</strain>
    </source>
</reference>
<dbReference type="Gene3D" id="1.20.120.530">
    <property type="entry name" value="GntR ligand-binding domain-like"/>
    <property type="match status" value="1"/>
</dbReference>
<keyword evidence="1" id="KW-0805">Transcription regulation</keyword>
<evidence type="ECO:0000256" key="3">
    <source>
        <dbReference type="ARBA" id="ARBA00023163"/>
    </source>
</evidence>
<dbReference type="OrthoDB" id="9788098at2"/>
<dbReference type="Proteomes" id="UP000244037">
    <property type="component" value="Unassembled WGS sequence"/>
</dbReference>
<accession>A0A8E2VQ18</accession>
<evidence type="ECO:0000313" key="5">
    <source>
        <dbReference type="EMBL" id="PTW51999.1"/>
    </source>
</evidence>
<proteinExistence type="predicted"/>
<keyword evidence="3" id="KW-0804">Transcription</keyword>
<dbReference type="CDD" id="cd07377">
    <property type="entry name" value="WHTH_GntR"/>
    <property type="match status" value="1"/>
</dbReference>
<dbReference type="InterPro" id="IPR011711">
    <property type="entry name" value="GntR_C"/>
</dbReference>
<dbReference type="PROSITE" id="PS50949">
    <property type="entry name" value="HTH_GNTR"/>
    <property type="match status" value="1"/>
</dbReference>
<evidence type="ECO:0000313" key="6">
    <source>
        <dbReference type="Proteomes" id="UP000244037"/>
    </source>
</evidence>
<comment type="caution">
    <text evidence="5">The sequence shown here is derived from an EMBL/GenBank/DDBJ whole genome shotgun (WGS) entry which is preliminary data.</text>
</comment>
<dbReference type="GO" id="GO:0003677">
    <property type="term" value="F:DNA binding"/>
    <property type="evidence" value="ECO:0007669"/>
    <property type="project" value="UniProtKB-KW"/>
</dbReference>
<keyword evidence="2 5" id="KW-0238">DNA-binding</keyword>
<dbReference type="InterPro" id="IPR036390">
    <property type="entry name" value="WH_DNA-bd_sf"/>
</dbReference>
<feature type="domain" description="HTH gntR-type" evidence="4">
    <location>
        <begin position="17"/>
        <end position="84"/>
    </location>
</feature>
<dbReference type="PANTHER" id="PTHR43537:SF6">
    <property type="entry name" value="HTH-TYPE TRANSCRIPTIONAL REPRESSOR RSPR"/>
    <property type="match status" value="1"/>
</dbReference>
<dbReference type="Pfam" id="PF07729">
    <property type="entry name" value="FCD"/>
    <property type="match status" value="1"/>
</dbReference>
<dbReference type="SUPFAM" id="SSF46785">
    <property type="entry name" value="Winged helix' DNA-binding domain"/>
    <property type="match status" value="1"/>
</dbReference>
<dbReference type="EMBL" id="QAYC01000001">
    <property type="protein sequence ID" value="PTW51999.1"/>
    <property type="molecule type" value="Genomic_DNA"/>
</dbReference>
<dbReference type="Pfam" id="PF00392">
    <property type="entry name" value="GntR"/>
    <property type="match status" value="1"/>
</dbReference>
<sequence length="252" mass="27483">MDEHIERAVGCVLDPARPITPQLHRFLRLRIIRNDLKPGDRLSEAEIARSCAVSRQPVREAFIKLSEQGLLSILPQRGSLVTTIAISSVLDARFVREAIEADIVRLLARRPDPALIARLRAQIDRQAAVVETAPRDFIQLDEVFHRTLAEGAGKSGAWKLLEGLKSQMDRVRFLALGRFPVDKLIAQHTAIVDGIAAGDVAAAEAATRAHLREILNDLPAIAAENPGFFDGLFESAASEPDPLTDVTGGDPT</sequence>
<dbReference type="SMART" id="SM00895">
    <property type="entry name" value="FCD"/>
    <property type="match status" value="1"/>
</dbReference>
<dbReference type="RefSeq" id="WP_108023218.1">
    <property type="nucleotide sequence ID" value="NZ_QAYC01000001.1"/>
</dbReference>
<evidence type="ECO:0000259" key="4">
    <source>
        <dbReference type="PROSITE" id="PS50949"/>
    </source>
</evidence>
<evidence type="ECO:0000256" key="2">
    <source>
        <dbReference type="ARBA" id="ARBA00023125"/>
    </source>
</evidence>
<evidence type="ECO:0000256" key="1">
    <source>
        <dbReference type="ARBA" id="ARBA00023015"/>
    </source>
</evidence>